<evidence type="ECO:0000256" key="4">
    <source>
        <dbReference type="ARBA" id="ARBA00023088"/>
    </source>
</evidence>
<dbReference type="SUPFAM" id="SSF49452">
    <property type="entry name" value="Starch-binding domain-like"/>
    <property type="match status" value="1"/>
</dbReference>
<dbReference type="EMBL" id="CP000804">
    <property type="protein sequence ID" value="ABU58913.1"/>
    <property type="molecule type" value="Genomic_DNA"/>
</dbReference>
<evidence type="ECO:0000256" key="6">
    <source>
        <dbReference type="SAM" id="Phobius"/>
    </source>
</evidence>
<dbReference type="NCBIfam" id="TIGR01167">
    <property type="entry name" value="LPXTG_anchor"/>
    <property type="match status" value="1"/>
</dbReference>
<gene>
    <name evidence="8" type="ordered locus">Rcas_2842</name>
</gene>
<keyword evidence="6" id="KW-0812">Transmembrane</keyword>
<dbReference type="AlphaFoldDB" id="A7NMY4"/>
<dbReference type="Pfam" id="PF13620">
    <property type="entry name" value="CarboxypepD_reg"/>
    <property type="match status" value="1"/>
</dbReference>
<evidence type="ECO:0000256" key="1">
    <source>
        <dbReference type="ARBA" id="ARBA00022512"/>
    </source>
</evidence>
<sequence length="191" mass="19901">MNFRKLTASALIIAGAWLLLWSMGSRFDLSRSAQAQELPPRPTLTPVAPAEEPRREPRPGRIVGTVIDLTTGAPAAGVTVRINSDALTTDANGNYGRENLTPGTYVVDLIIPPERGTPAQGAITITLPEGETARQDLAFYGPPPAPMPSAETAPMPPAALPVTGASDDAAWLAALGTLLLAGGGFLLRRAT</sequence>
<dbReference type="KEGG" id="rca:Rcas_2842"/>
<dbReference type="InterPro" id="IPR013784">
    <property type="entry name" value="Carb-bd-like_fold"/>
</dbReference>
<evidence type="ECO:0000313" key="9">
    <source>
        <dbReference type="Proteomes" id="UP000000263"/>
    </source>
</evidence>
<evidence type="ECO:0000256" key="2">
    <source>
        <dbReference type="ARBA" id="ARBA00022525"/>
    </source>
</evidence>
<feature type="transmembrane region" description="Helical" evidence="6">
    <location>
        <begin position="169"/>
        <end position="187"/>
    </location>
</feature>
<dbReference type="eggNOG" id="ENOG502ZH6F">
    <property type="taxonomic scope" value="Bacteria"/>
</dbReference>
<reference evidence="8 9" key="1">
    <citation type="submission" date="2007-08" db="EMBL/GenBank/DDBJ databases">
        <title>Complete sequence of Roseiflexus castenholzii DSM 13941.</title>
        <authorList>
            <consortium name="US DOE Joint Genome Institute"/>
            <person name="Copeland A."/>
            <person name="Lucas S."/>
            <person name="Lapidus A."/>
            <person name="Barry K."/>
            <person name="Glavina del Rio T."/>
            <person name="Dalin E."/>
            <person name="Tice H."/>
            <person name="Pitluck S."/>
            <person name="Thompson L.S."/>
            <person name="Brettin T."/>
            <person name="Bruce D."/>
            <person name="Detter J.C."/>
            <person name="Han C."/>
            <person name="Tapia R."/>
            <person name="Schmutz J."/>
            <person name="Larimer F."/>
            <person name="Land M."/>
            <person name="Hauser L."/>
            <person name="Kyrpides N."/>
            <person name="Mikhailova N."/>
            <person name="Bryant D.A."/>
            <person name="Hanada S."/>
            <person name="Tsukatani Y."/>
            <person name="Richardson P."/>
        </authorList>
    </citation>
    <scope>NUCLEOTIDE SEQUENCE [LARGE SCALE GENOMIC DNA]</scope>
    <source>
        <strain evidence="9">DSM 13941 / HLO8</strain>
    </source>
</reference>
<dbReference type="RefSeq" id="WP_012121337.1">
    <property type="nucleotide sequence ID" value="NC_009767.1"/>
</dbReference>
<keyword evidence="9" id="KW-1185">Reference proteome</keyword>
<evidence type="ECO:0000256" key="3">
    <source>
        <dbReference type="ARBA" id="ARBA00022729"/>
    </source>
</evidence>
<keyword evidence="2" id="KW-0964">Secreted</keyword>
<dbReference type="OrthoDB" id="163237at2"/>
<evidence type="ECO:0000259" key="7">
    <source>
        <dbReference type="PROSITE" id="PS50847"/>
    </source>
</evidence>
<accession>A7NMY4</accession>
<feature type="region of interest" description="Disordered" evidence="5">
    <location>
        <begin position="32"/>
        <end position="60"/>
    </location>
</feature>
<dbReference type="InterPro" id="IPR019931">
    <property type="entry name" value="LPXTG_anchor"/>
</dbReference>
<name>A7NMY4_ROSCS</name>
<keyword evidence="6" id="KW-1133">Transmembrane helix</keyword>
<dbReference type="GO" id="GO:0030246">
    <property type="term" value="F:carbohydrate binding"/>
    <property type="evidence" value="ECO:0007669"/>
    <property type="project" value="InterPro"/>
</dbReference>
<dbReference type="Proteomes" id="UP000000263">
    <property type="component" value="Chromosome"/>
</dbReference>
<proteinExistence type="predicted"/>
<dbReference type="PROSITE" id="PS50847">
    <property type="entry name" value="GRAM_POS_ANCHORING"/>
    <property type="match status" value="1"/>
</dbReference>
<dbReference type="Gene3D" id="2.60.40.1120">
    <property type="entry name" value="Carboxypeptidase-like, regulatory domain"/>
    <property type="match status" value="1"/>
</dbReference>
<feature type="domain" description="Gram-positive cocci surface proteins LPxTG" evidence="7">
    <location>
        <begin position="160"/>
        <end position="191"/>
    </location>
</feature>
<evidence type="ECO:0000256" key="5">
    <source>
        <dbReference type="SAM" id="MobiDB-lite"/>
    </source>
</evidence>
<evidence type="ECO:0000313" key="8">
    <source>
        <dbReference type="EMBL" id="ABU58913.1"/>
    </source>
</evidence>
<keyword evidence="3" id="KW-0732">Signal</keyword>
<organism evidence="8 9">
    <name type="scientific">Roseiflexus castenholzii (strain DSM 13941 / HLO8)</name>
    <dbReference type="NCBI Taxonomy" id="383372"/>
    <lineage>
        <taxon>Bacteria</taxon>
        <taxon>Bacillati</taxon>
        <taxon>Chloroflexota</taxon>
        <taxon>Chloroflexia</taxon>
        <taxon>Chloroflexales</taxon>
        <taxon>Roseiflexineae</taxon>
        <taxon>Roseiflexaceae</taxon>
        <taxon>Roseiflexus</taxon>
    </lineage>
</organism>
<keyword evidence="1" id="KW-0134">Cell wall</keyword>
<keyword evidence="6" id="KW-0472">Membrane</keyword>
<dbReference type="HOGENOM" id="CLU_1420488_0_0_0"/>
<dbReference type="STRING" id="383372.Rcas_2842"/>
<keyword evidence="4" id="KW-0572">Peptidoglycan-anchor</keyword>
<protein>
    <submittedName>
        <fullName evidence="8">LPXTG-motif cell wall anchor domain</fullName>
    </submittedName>
</protein>